<feature type="compositionally biased region" description="Low complexity" evidence="1">
    <location>
        <begin position="416"/>
        <end position="431"/>
    </location>
</feature>
<dbReference type="RefSeq" id="XP_042923180.1">
    <property type="nucleotide sequence ID" value="XM_043064612.1"/>
</dbReference>
<feature type="compositionally biased region" description="Acidic residues" evidence="1">
    <location>
        <begin position="195"/>
        <end position="206"/>
    </location>
</feature>
<proteinExistence type="predicted"/>
<dbReference type="Gramene" id="PNW81385">
    <property type="protein sequence ID" value="PNW81385"/>
    <property type="gene ID" value="CHLRE_07g353700v5"/>
</dbReference>
<feature type="region of interest" description="Disordered" evidence="1">
    <location>
        <begin position="416"/>
        <end position="461"/>
    </location>
</feature>
<organism evidence="2 3">
    <name type="scientific">Chlamydomonas reinhardtii</name>
    <name type="common">Chlamydomonas smithii</name>
    <dbReference type="NCBI Taxonomy" id="3055"/>
    <lineage>
        <taxon>Eukaryota</taxon>
        <taxon>Viridiplantae</taxon>
        <taxon>Chlorophyta</taxon>
        <taxon>core chlorophytes</taxon>
        <taxon>Chlorophyceae</taxon>
        <taxon>CS clade</taxon>
        <taxon>Chlamydomonadales</taxon>
        <taxon>Chlamydomonadaceae</taxon>
        <taxon>Chlamydomonas</taxon>
    </lineage>
</organism>
<gene>
    <name evidence="2" type="ORF">CHLRE_07g353700v5</name>
</gene>
<dbReference type="InParanoid" id="A0A2K3DLG9"/>
<dbReference type="PaxDb" id="3055-EDO97236"/>
<accession>A0A2K3DLG9</accession>
<feature type="region of interest" description="Disordered" evidence="1">
    <location>
        <begin position="195"/>
        <end position="251"/>
    </location>
</feature>
<dbReference type="AlphaFoldDB" id="A0A2K3DLG9"/>
<dbReference type="EMBL" id="CM008968">
    <property type="protein sequence ID" value="PNW81385.1"/>
    <property type="molecule type" value="Genomic_DNA"/>
</dbReference>
<dbReference type="GeneID" id="5727585"/>
<keyword evidence="3" id="KW-1185">Reference proteome</keyword>
<feature type="compositionally biased region" description="Gly residues" evidence="1">
    <location>
        <begin position="446"/>
        <end position="461"/>
    </location>
</feature>
<dbReference type="KEGG" id="cre:CHLRE_07g353700v5"/>
<dbReference type="Proteomes" id="UP000006906">
    <property type="component" value="Chromosome 7"/>
</dbReference>
<evidence type="ECO:0000256" key="1">
    <source>
        <dbReference type="SAM" id="MobiDB-lite"/>
    </source>
</evidence>
<dbReference type="ExpressionAtlas" id="A0A2K3DLG9">
    <property type="expression patterns" value="baseline and differential"/>
</dbReference>
<dbReference type="OrthoDB" id="547212at2759"/>
<sequence length="584" mass="58273">MKALSVRWRGGCFCCPAIISFGQCMSGMWSASRKPKQEADSLAHWGLNTAKFLYEAGPPQGAPGAAGGAEAGAGAAALGRMLLVEGGYMPLTAALLAAAGAGEEVPQGMMLTPQVSFTQVWAVGAKQLPLTTTPQLVLVQLLGQITDWTPGLRAAAHCPELLTALVRTLAATSDDRYRSLVLSTLTDWLNVVDQEEEDDDEDEDGQGGDKAQPQAAAAAAGENGSSTSSSKAATGKCSSPPNPHQFGPSEHDALVHGLLDAGLAPVLAAVASKSANAVALRNVAACALALMTAGAGAGGHGGEHGTRPAGKGAAAVTAALTNPELPAGLVLRGGAQCRAQAELIKAGMVQALLTALSRPPCPPAPAASTPAPAASPLVFWLAINMGVTGARLLELQWWLLVVARVLLVPPEMGPAGAADAGASDAAPSASSGGKGGKSGGGKRKGGGGGAGANGSAGGAGAAGDAARRRVAAAEAVLVAPVLQQQLTRLQAQEGAGAAQAPASEVPAKRAMQLLSAALAASSRSCVLPWASPLELLPARERAATPDWRAAQRDRIRKAAEEARAAAAQASAAAAVDLLSKLAVA</sequence>
<protein>
    <submittedName>
        <fullName evidence="2">Uncharacterized protein</fullName>
    </submittedName>
</protein>
<evidence type="ECO:0000313" key="2">
    <source>
        <dbReference type="EMBL" id="PNW81385.1"/>
    </source>
</evidence>
<name>A0A2K3DLG9_CHLRE</name>
<evidence type="ECO:0000313" key="3">
    <source>
        <dbReference type="Proteomes" id="UP000006906"/>
    </source>
</evidence>
<reference evidence="2 3" key="1">
    <citation type="journal article" date="2007" name="Science">
        <title>The Chlamydomonas genome reveals the evolution of key animal and plant functions.</title>
        <authorList>
            <person name="Merchant S.S."/>
            <person name="Prochnik S.E."/>
            <person name="Vallon O."/>
            <person name="Harris E.H."/>
            <person name="Karpowicz S.J."/>
            <person name="Witman G.B."/>
            <person name="Terry A."/>
            <person name="Salamov A."/>
            <person name="Fritz-Laylin L.K."/>
            <person name="Marechal-Drouard L."/>
            <person name="Marshall W.F."/>
            <person name="Qu L.H."/>
            <person name="Nelson D.R."/>
            <person name="Sanderfoot A.A."/>
            <person name="Spalding M.H."/>
            <person name="Kapitonov V.V."/>
            <person name="Ren Q."/>
            <person name="Ferris P."/>
            <person name="Lindquist E."/>
            <person name="Shapiro H."/>
            <person name="Lucas S.M."/>
            <person name="Grimwood J."/>
            <person name="Schmutz J."/>
            <person name="Cardol P."/>
            <person name="Cerutti H."/>
            <person name="Chanfreau G."/>
            <person name="Chen C.L."/>
            <person name="Cognat V."/>
            <person name="Croft M.T."/>
            <person name="Dent R."/>
            <person name="Dutcher S."/>
            <person name="Fernandez E."/>
            <person name="Fukuzawa H."/>
            <person name="Gonzalez-Ballester D."/>
            <person name="Gonzalez-Halphen D."/>
            <person name="Hallmann A."/>
            <person name="Hanikenne M."/>
            <person name="Hippler M."/>
            <person name="Inwood W."/>
            <person name="Jabbari K."/>
            <person name="Kalanon M."/>
            <person name="Kuras R."/>
            <person name="Lefebvre P.A."/>
            <person name="Lemaire S.D."/>
            <person name="Lobanov A.V."/>
            <person name="Lohr M."/>
            <person name="Manuell A."/>
            <person name="Meier I."/>
            <person name="Mets L."/>
            <person name="Mittag M."/>
            <person name="Mittelmeier T."/>
            <person name="Moroney J.V."/>
            <person name="Moseley J."/>
            <person name="Napoli C."/>
            <person name="Nedelcu A.M."/>
            <person name="Niyogi K."/>
            <person name="Novoselov S.V."/>
            <person name="Paulsen I.T."/>
            <person name="Pazour G."/>
            <person name="Purton S."/>
            <person name="Ral J.P."/>
            <person name="Riano-Pachon D.M."/>
            <person name="Riekhof W."/>
            <person name="Rymarquis L."/>
            <person name="Schroda M."/>
            <person name="Stern D."/>
            <person name="Umen J."/>
            <person name="Willows R."/>
            <person name="Wilson N."/>
            <person name="Zimmer S.L."/>
            <person name="Allmer J."/>
            <person name="Balk J."/>
            <person name="Bisova K."/>
            <person name="Chen C.J."/>
            <person name="Elias M."/>
            <person name="Gendler K."/>
            <person name="Hauser C."/>
            <person name="Lamb M.R."/>
            <person name="Ledford H."/>
            <person name="Long J.C."/>
            <person name="Minagawa J."/>
            <person name="Page M.D."/>
            <person name="Pan J."/>
            <person name="Pootakham W."/>
            <person name="Roje S."/>
            <person name="Rose A."/>
            <person name="Stahlberg E."/>
            <person name="Terauchi A.M."/>
            <person name="Yang P."/>
            <person name="Ball S."/>
            <person name="Bowler C."/>
            <person name="Dieckmann C.L."/>
            <person name="Gladyshev V.N."/>
            <person name="Green P."/>
            <person name="Jorgensen R."/>
            <person name="Mayfield S."/>
            <person name="Mueller-Roeber B."/>
            <person name="Rajamani S."/>
            <person name="Sayre R.T."/>
            <person name="Brokstein P."/>
            <person name="Dubchak I."/>
            <person name="Goodstein D."/>
            <person name="Hornick L."/>
            <person name="Huang Y.W."/>
            <person name="Jhaveri J."/>
            <person name="Luo Y."/>
            <person name="Martinez D."/>
            <person name="Ngau W.C."/>
            <person name="Otillar B."/>
            <person name="Poliakov A."/>
            <person name="Porter A."/>
            <person name="Szajkowski L."/>
            <person name="Werner G."/>
            <person name="Zhou K."/>
            <person name="Grigoriev I.V."/>
            <person name="Rokhsar D.S."/>
            <person name="Grossman A.R."/>
        </authorList>
    </citation>
    <scope>NUCLEOTIDE SEQUENCE [LARGE SCALE GENOMIC DNA]</scope>
    <source>
        <strain evidence="3">CC-503</strain>
    </source>
</reference>
<dbReference type="OMA" id="WRGGCFC"/>
<feature type="compositionally biased region" description="Low complexity" evidence="1">
    <location>
        <begin position="209"/>
        <end position="239"/>
    </location>
</feature>